<evidence type="ECO:0000256" key="5">
    <source>
        <dbReference type="ARBA" id="ARBA00022741"/>
    </source>
</evidence>
<evidence type="ECO:0000256" key="8">
    <source>
        <dbReference type="HAMAP-Rule" id="MF_00195"/>
    </source>
</evidence>
<evidence type="ECO:0000256" key="7">
    <source>
        <dbReference type="ARBA" id="ARBA00032345"/>
    </source>
</evidence>
<dbReference type="AlphaFoldDB" id="A0AAE9I785"/>
<dbReference type="GO" id="GO:0043022">
    <property type="term" value="F:ribosome binding"/>
    <property type="evidence" value="ECO:0007669"/>
    <property type="project" value="TreeGrafter"/>
</dbReference>
<evidence type="ECO:0000256" key="6">
    <source>
        <dbReference type="ARBA" id="ARBA00023134"/>
    </source>
</evidence>
<evidence type="ECO:0000313" key="12">
    <source>
        <dbReference type="EMBL" id="URJ27718.1"/>
    </source>
</evidence>
<comment type="subunit">
    <text evidence="8">Associates with the 50S ribosomal subunit.</text>
</comment>
<protein>
    <recommendedName>
        <fullName evidence="2 8">GTPase Der</fullName>
    </recommendedName>
    <alternativeName>
        <fullName evidence="7 8">GTP-binding protein EngA</fullName>
    </alternativeName>
</protein>
<reference evidence="12" key="1">
    <citation type="submission" date="2022-05" db="EMBL/GenBank/DDBJ databases">
        <title>Impact of host demography and evolutionary history on endosymbiont molecular evolution: a test in carpenter ants (Genus Camponotus) and their Blochmannia endosymbionts.</title>
        <authorList>
            <person name="Manthey J.D."/>
            <person name="Giron J.C."/>
            <person name="Hruska J.P."/>
        </authorList>
    </citation>
    <scope>NUCLEOTIDE SEQUENCE</scope>
    <source>
        <strain evidence="12">C-049</strain>
    </source>
</reference>
<dbReference type="Gene3D" id="3.40.50.300">
    <property type="entry name" value="P-loop containing nucleotide triphosphate hydrolases"/>
    <property type="match status" value="2"/>
</dbReference>
<keyword evidence="3 8" id="KW-0690">Ribosome biogenesis</keyword>
<dbReference type="InterPro" id="IPR006073">
    <property type="entry name" value="GTP-bd"/>
</dbReference>
<evidence type="ECO:0000313" key="13">
    <source>
        <dbReference type="Proteomes" id="UP001056323"/>
    </source>
</evidence>
<dbReference type="RefSeq" id="WP_250250156.1">
    <property type="nucleotide sequence ID" value="NZ_CP097751.1"/>
</dbReference>
<dbReference type="Gene3D" id="3.30.300.20">
    <property type="match status" value="1"/>
</dbReference>
<name>A0AAE9I785_9ENTR</name>
<dbReference type="GO" id="GO:0042254">
    <property type="term" value="P:ribosome biogenesis"/>
    <property type="evidence" value="ECO:0007669"/>
    <property type="project" value="UniProtKB-KW"/>
</dbReference>
<dbReference type="PANTHER" id="PTHR43834">
    <property type="entry name" value="GTPASE DER"/>
    <property type="match status" value="1"/>
</dbReference>
<feature type="binding site" evidence="8">
    <location>
        <begin position="258"/>
        <end position="262"/>
    </location>
    <ligand>
        <name>GTP</name>
        <dbReference type="ChEBI" id="CHEBI:37565"/>
        <label>2</label>
    </ligand>
</feature>
<dbReference type="InterPro" id="IPR005225">
    <property type="entry name" value="Small_GTP-bd"/>
</dbReference>
<dbReference type="Proteomes" id="UP001056323">
    <property type="component" value="Chromosome"/>
</dbReference>
<dbReference type="GO" id="GO:0016787">
    <property type="term" value="F:hydrolase activity"/>
    <property type="evidence" value="ECO:0007669"/>
    <property type="project" value="UniProtKB-KW"/>
</dbReference>
<evidence type="ECO:0000259" key="10">
    <source>
        <dbReference type="Pfam" id="PF01926"/>
    </source>
</evidence>
<dbReference type="EMBL" id="CP097751">
    <property type="protein sequence ID" value="URJ27718.1"/>
    <property type="molecule type" value="Genomic_DNA"/>
</dbReference>
<dbReference type="PRINTS" id="PR00326">
    <property type="entry name" value="GTP1OBG"/>
</dbReference>
<dbReference type="InterPro" id="IPR032859">
    <property type="entry name" value="KH_dom-like"/>
</dbReference>
<dbReference type="InterPro" id="IPR015946">
    <property type="entry name" value="KH_dom-like_a/b"/>
</dbReference>
<keyword evidence="5 8" id="KW-0547">Nucleotide-binding</keyword>
<feature type="binding site" evidence="8">
    <location>
        <begin position="9"/>
        <end position="16"/>
    </location>
    <ligand>
        <name>GTP</name>
        <dbReference type="ChEBI" id="CHEBI:37565"/>
        <label>1</label>
    </ligand>
</feature>
<dbReference type="PANTHER" id="PTHR43834:SF6">
    <property type="entry name" value="GTPASE DER"/>
    <property type="match status" value="1"/>
</dbReference>
<dbReference type="NCBIfam" id="TIGR00231">
    <property type="entry name" value="small_GTP"/>
    <property type="match status" value="2"/>
</dbReference>
<evidence type="ECO:0000256" key="3">
    <source>
        <dbReference type="ARBA" id="ARBA00022517"/>
    </source>
</evidence>
<proteinExistence type="inferred from homology"/>
<dbReference type="NCBIfam" id="TIGR03594">
    <property type="entry name" value="GTPase_EngA"/>
    <property type="match status" value="1"/>
</dbReference>
<keyword evidence="12" id="KW-0378">Hydrolase</keyword>
<feature type="domain" description="GTPase Der C-terminal KH-domain-like" evidence="11">
    <location>
        <begin position="383"/>
        <end position="462"/>
    </location>
</feature>
<dbReference type="InterPro" id="IPR016484">
    <property type="entry name" value="GTPase_Der"/>
</dbReference>
<evidence type="ECO:0000256" key="2">
    <source>
        <dbReference type="ARBA" id="ARBA00020953"/>
    </source>
</evidence>
<evidence type="ECO:0000256" key="1">
    <source>
        <dbReference type="ARBA" id="ARBA00008279"/>
    </source>
</evidence>
<dbReference type="InterPro" id="IPR027417">
    <property type="entry name" value="P-loop_NTPase"/>
</dbReference>
<feature type="binding site" evidence="8">
    <location>
        <begin position="56"/>
        <end position="60"/>
    </location>
    <ligand>
        <name>GTP</name>
        <dbReference type="ChEBI" id="CHEBI:37565"/>
        <label>1</label>
    </ligand>
</feature>
<feature type="domain" description="G" evidence="10">
    <location>
        <begin position="5"/>
        <end position="123"/>
    </location>
</feature>
<sequence length="471" mass="53998">MLPIITLIGQKNVGKSTLFNKLTHTHDALISNYPGLTRDRQYGYFQCKQFKSILIDTGGIDKFCSTNTENIQSYVTYQTTLAMQEADILLFVMDRQSVGTSINYDIFNFLKKIKKNIFIVVNKIDNIPHHIHTLTWDYCSFGTKNIIFISAIHGHGIDNLLENISSLISKNIFFYKNKIPESNVNNTIYQNHIINPSCNKVDSAITVAVVGRPNSGKSTFVNHILEETRMITCSTPGTTRNCIHMPIIYDKKKYILIDTAGIQKSKRIDNVAEQISILKTFQIIKTAHILLFIGDANLGISDQDLHLLQFILNNGKALIIVINKWDLISPDLRNTTKKKLYEKINFISFTQIHFISALYGKGIKTLFQTIKSTNLCSRYTKTINTAYLIRILHAAIDKYPPPFLHGKRIKPKYIHVGKHEPLTLIIHGTHVSKLPDDYKRYLKKYFYRMLNITGVLLHMQFKDNINPFINK</sequence>
<dbReference type="CDD" id="cd01894">
    <property type="entry name" value="EngA1"/>
    <property type="match status" value="1"/>
</dbReference>
<dbReference type="CDD" id="cd01895">
    <property type="entry name" value="EngA2"/>
    <property type="match status" value="1"/>
</dbReference>
<dbReference type="SUPFAM" id="SSF52540">
    <property type="entry name" value="P-loop containing nucleoside triphosphate hydrolases"/>
    <property type="match status" value="2"/>
</dbReference>
<organism evidence="12 13">
    <name type="scientific">Candidatus Blochmanniella camponoti</name>
    <dbReference type="NCBI Taxonomy" id="108080"/>
    <lineage>
        <taxon>Bacteria</taxon>
        <taxon>Pseudomonadati</taxon>
        <taxon>Pseudomonadota</taxon>
        <taxon>Gammaproteobacteria</taxon>
        <taxon>Enterobacterales</taxon>
        <taxon>Enterobacteriaceae</taxon>
        <taxon>ant endosymbionts</taxon>
        <taxon>Candidatus Blochmanniella</taxon>
    </lineage>
</organism>
<evidence type="ECO:0000256" key="4">
    <source>
        <dbReference type="ARBA" id="ARBA00022737"/>
    </source>
</evidence>
<comment type="function">
    <text evidence="8 9">GTPase that plays an essential role in the late steps of ribosome biogenesis.</text>
</comment>
<keyword evidence="4 9" id="KW-0677">Repeat</keyword>
<feature type="binding site" evidence="8">
    <location>
        <begin position="323"/>
        <end position="326"/>
    </location>
    <ligand>
        <name>GTP</name>
        <dbReference type="ChEBI" id="CHEBI:37565"/>
        <label>2</label>
    </ligand>
</feature>
<dbReference type="Pfam" id="PF01926">
    <property type="entry name" value="MMR_HSR1"/>
    <property type="match status" value="2"/>
</dbReference>
<dbReference type="HAMAP" id="MF_00195">
    <property type="entry name" value="GTPase_Der"/>
    <property type="match status" value="1"/>
</dbReference>
<comment type="similarity">
    <text evidence="1 8 9">Belongs to the TRAFAC class TrmE-Era-EngA-EngB-Septin-like GTPase superfamily. EngA (Der) GTPase family.</text>
</comment>
<evidence type="ECO:0000259" key="11">
    <source>
        <dbReference type="Pfam" id="PF14714"/>
    </source>
</evidence>
<dbReference type="GO" id="GO:0005525">
    <property type="term" value="F:GTP binding"/>
    <property type="evidence" value="ECO:0007669"/>
    <property type="project" value="UniProtKB-UniRule"/>
</dbReference>
<gene>
    <name evidence="8 12" type="primary">der</name>
    <name evidence="12" type="ORF">M9394_01030</name>
</gene>
<feature type="binding site" evidence="8">
    <location>
        <begin position="211"/>
        <end position="218"/>
    </location>
    <ligand>
        <name>GTP</name>
        <dbReference type="ChEBI" id="CHEBI:37565"/>
        <label>2</label>
    </ligand>
</feature>
<dbReference type="KEGG" id="bhb:M9394_01030"/>
<dbReference type="PIRSF" id="PIRSF006485">
    <property type="entry name" value="GTP-binding_EngA"/>
    <property type="match status" value="1"/>
</dbReference>
<evidence type="ECO:0000256" key="9">
    <source>
        <dbReference type="RuleBase" id="RU004481"/>
    </source>
</evidence>
<dbReference type="Pfam" id="PF14714">
    <property type="entry name" value="KH_dom-like"/>
    <property type="match status" value="1"/>
</dbReference>
<keyword evidence="6 8" id="KW-0342">GTP-binding</keyword>
<accession>A0AAE9I785</accession>
<feature type="binding site" evidence="8">
    <location>
        <begin position="122"/>
        <end position="125"/>
    </location>
    <ligand>
        <name>GTP</name>
        <dbReference type="ChEBI" id="CHEBI:37565"/>
        <label>1</label>
    </ligand>
</feature>
<feature type="domain" description="G" evidence="10">
    <location>
        <begin position="206"/>
        <end position="324"/>
    </location>
</feature>